<gene>
    <name evidence="4" type="ORF">LX70_03504</name>
</gene>
<dbReference type="InterPro" id="IPR029017">
    <property type="entry name" value="Enolase-like_N"/>
</dbReference>
<organism evidence="4 5">
    <name type="scientific">Albidovulum denitrificans</name>
    <dbReference type="NCBI Taxonomy" id="404881"/>
    <lineage>
        <taxon>Bacteria</taxon>
        <taxon>Pseudomonadati</taxon>
        <taxon>Pseudomonadota</taxon>
        <taxon>Alphaproteobacteria</taxon>
        <taxon>Rhodobacterales</taxon>
        <taxon>Paracoccaceae</taxon>
        <taxon>Albidovulum</taxon>
    </lineage>
</organism>
<feature type="domain" description="Mandelate racemase/muconate lactonizing enzyme C-terminal" evidence="3">
    <location>
        <begin position="145"/>
        <end position="240"/>
    </location>
</feature>
<dbReference type="SUPFAM" id="SSF54826">
    <property type="entry name" value="Enolase N-terminal domain-like"/>
    <property type="match status" value="1"/>
</dbReference>
<dbReference type="GO" id="GO:0009063">
    <property type="term" value="P:amino acid catabolic process"/>
    <property type="evidence" value="ECO:0007669"/>
    <property type="project" value="InterPro"/>
</dbReference>
<dbReference type="InterPro" id="IPR018110">
    <property type="entry name" value="Mandel_Rmase/mucon_lact_enz_CS"/>
</dbReference>
<dbReference type="InterPro" id="IPR013341">
    <property type="entry name" value="Mandelate_racemase_N_dom"/>
</dbReference>
<accession>A0A2S8S371</accession>
<dbReference type="InterPro" id="IPR013342">
    <property type="entry name" value="Mandelate_racemase_C"/>
</dbReference>
<dbReference type="RefSeq" id="WP_105516058.1">
    <property type="nucleotide sequence ID" value="NZ_PVEP01000010.1"/>
</dbReference>
<comment type="caution">
    <text evidence="4">The sequence shown here is derived from an EMBL/GenBank/DDBJ whole genome shotgun (WGS) entry which is preliminary data.</text>
</comment>
<evidence type="ECO:0000259" key="3">
    <source>
        <dbReference type="SMART" id="SM00922"/>
    </source>
</evidence>
<evidence type="ECO:0000313" key="5">
    <source>
        <dbReference type="Proteomes" id="UP000238338"/>
    </source>
</evidence>
<dbReference type="SFLD" id="SFLDS00001">
    <property type="entry name" value="Enolase"/>
    <property type="match status" value="1"/>
</dbReference>
<dbReference type="SMART" id="SM00922">
    <property type="entry name" value="MR_MLE"/>
    <property type="match status" value="1"/>
</dbReference>
<dbReference type="PROSITE" id="PS00909">
    <property type="entry name" value="MR_MLE_2"/>
    <property type="match status" value="1"/>
</dbReference>
<dbReference type="InterPro" id="IPR029065">
    <property type="entry name" value="Enolase_C-like"/>
</dbReference>
<dbReference type="SFLD" id="SFLDG00180">
    <property type="entry name" value="muconate_cycloisomerase"/>
    <property type="match status" value="1"/>
</dbReference>
<dbReference type="InterPro" id="IPR034593">
    <property type="entry name" value="DgoD-like"/>
</dbReference>
<dbReference type="Proteomes" id="UP000238338">
    <property type="component" value="Unassembled WGS sequence"/>
</dbReference>
<evidence type="ECO:0000313" key="4">
    <source>
        <dbReference type="EMBL" id="PQV55251.1"/>
    </source>
</evidence>
<dbReference type="Gene3D" id="3.20.20.120">
    <property type="entry name" value="Enolase-like C-terminal domain"/>
    <property type="match status" value="1"/>
</dbReference>
<keyword evidence="4" id="KW-0413">Isomerase</keyword>
<dbReference type="Pfam" id="PF02746">
    <property type="entry name" value="MR_MLE_N"/>
    <property type="match status" value="1"/>
</dbReference>
<dbReference type="OrthoDB" id="9775913at2"/>
<dbReference type="Gene3D" id="3.30.390.10">
    <property type="entry name" value="Enolase-like, N-terminal domain"/>
    <property type="match status" value="1"/>
</dbReference>
<comment type="similarity">
    <text evidence="1">Belongs to the mandelate racemase/muconate lactonizing enzyme family.</text>
</comment>
<keyword evidence="5" id="KW-1185">Reference proteome</keyword>
<dbReference type="AlphaFoldDB" id="A0A2S8S371"/>
<evidence type="ECO:0000256" key="1">
    <source>
        <dbReference type="ARBA" id="ARBA00008031"/>
    </source>
</evidence>
<keyword evidence="2" id="KW-0479">Metal-binding</keyword>
<dbReference type="GO" id="GO:0000287">
    <property type="term" value="F:magnesium ion binding"/>
    <property type="evidence" value="ECO:0007669"/>
    <property type="project" value="UniProtKB-ARBA"/>
</dbReference>
<dbReference type="GO" id="GO:0016853">
    <property type="term" value="F:isomerase activity"/>
    <property type="evidence" value="ECO:0007669"/>
    <property type="project" value="UniProtKB-KW"/>
</dbReference>
<sequence length="375" mass="40460">MKIKSVTVTSLRLPLKVPYIWSQGVEEAFVVNLIAMEAEDGTIGYGETTTAPDATAQARVLDKVGRRLVGTSVFDIAAGWADAYRALFLTFGGNMPRYANQLQSGLEMAALDLQGKLLGRPVWDLLGGQRRKDVGYFYFLQGESPKAIAADAAHAVSIGEPVIYLKVGVGTEHDRDAVRLVREAIGDARLRLDANEAWDVSTAIRRLTDFAPYGIEYIEQPTTSRSIEALRRVTERSPIAIGADQAIFTLDEVYRVCATGAADMVAIGPREIGGLRGTIKAATIAEGAGLNLCIHSSMTTGISTCAEHHVGRAIPNLDDGNQIMWQLLKEDIVESPGLTPVKGRLALAGRPGLGFTLNADAVARAAELFRKHDWS</sequence>
<dbReference type="PANTHER" id="PTHR48080">
    <property type="entry name" value="D-GALACTONATE DEHYDRATASE-RELATED"/>
    <property type="match status" value="1"/>
</dbReference>
<name>A0A2S8S371_9RHOB</name>
<dbReference type="SUPFAM" id="SSF51604">
    <property type="entry name" value="Enolase C-terminal domain-like"/>
    <property type="match status" value="1"/>
</dbReference>
<reference evidence="4 5" key="1">
    <citation type="submission" date="2018-02" db="EMBL/GenBank/DDBJ databases">
        <title>Genomic Encyclopedia of Archaeal and Bacterial Type Strains, Phase II (KMG-II): from individual species to whole genera.</title>
        <authorList>
            <person name="Goeker M."/>
        </authorList>
    </citation>
    <scope>NUCLEOTIDE SEQUENCE [LARGE SCALE GENOMIC DNA]</scope>
    <source>
        <strain evidence="4 5">DSM 18921</strain>
    </source>
</reference>
<protein>
    <submittedName>
        <fullName evidence="4">Muconate cycloisomerase</fullName>
    </submittedName>
</protein>
<evidence type="ECO:0000256" key="2">
    <source>
        <dbReference type="ARBA" id="ARBA00022723"/>
    </source>
</evidence>
<dbReference type="InterPro" id="IPR036849">
    <property type="entry name" value="Enolase-like_C_sf"/>
</dbReference>
<dbReference type="Pfam" id="PF13378">
    <property type="entry name" value="MR_MLE_C"/>
    <property type="match status" value="1"/>
</dbReference>
<dbReference type="EMBL" id="PVEP01000010">
    <property type="protein sequence ID" value="PQV55251.1"/>
    <property type="molecule type" value="Genomic_DNA"/>
</dbReference>
<proteinExistence type="inferred from homology"/>
<dbReference type="PANTHER" id="PTHR48080:SF3">
    <property type="entry name" value="ENOLASE SUPERFAMILY MEMBER DDB_G0284701"/>
    <property type="match status" value="1"/>
</dbReference>